<dbReference type="Proteomes" id="UP001162992">
    <property type="component" value="Chromosome 13"/>
</dbReference>
<sequence length="1098" mass="121016">MAVAAALKGGFSSPATISRINFLIPFCMAHVPCPSLPGEGAVGLFIPRRRWGKCQFAHNLTILCHGAVLEDKVWAGFQHRMVCNTANKNNKHVHRSQGSTYTYSGFNKDSGIIDEIYNLCQSGRLNKALQILQGSSQQGVGISIHILGCLLQTCIKLKDLTVGRHLDFFIGITGLNSNVHLGGQLVRLYSLCGSLSKANRAFRKFVNPNVHLWTEIILAYAKHGQGEQAIKLYGEMQQTTTKPDKYTYIAILKACTSSKALVQGRSIHSHIIDTGFESNMFVGSALVDMYAKCGSLVEARQVFDRMPKRDVACWNSMMLGYTRHGLGRQALQLFLKMPQDDIEPSHITFISILKACGSITAIKEGKLIHEAIIRTGLDSDVILGTCLIDMYAKCGEMDMAQHVFDRLLRRDVVSWNALIRGYVDNGLGHSAVQLFQKMQDSGRQPDSTTFASIIKAIAKMGSIEQGKLIHAIVVKSGLESDAIVGNALVDMYAKCRKIEEAQLLFDKLLRRDVVSWNALIAGYVQLGLGQKALQLFAKMQEDGLRPDKGTFISSLKACGSIGAVDQGELIHARVKEVGLEADTIVGTALVDMYAKCSNMNKARVVFDKIMQRDVISWNALIGGSIQNGLAEHGLQYFEEMRKEGIKPDRVTFMSVLKGCGSIAAKDEGKLVHSLIIKDGFHKDVHIVNCLIDMYAKLGNIGKALHVFDQLVGRDVVSWNVMISGFIQHGFDQQVLQLFRRMQQEGQTPDGITFVSVLKACGSLRNLDIGKLIHAQIIDAGLEPNVFVGNALIDMYSKCRSLDEARQVFNALALKDLVSWNSMIAGYAQHGFCKDALELFKLMQSSGVKADTATFVSILKACGNIAAIDQGRKIHAQICETGLDLDLVVGSTLVDMYGKCGDLEKAHQVFDNLNRRDVVLFNALISGYSKHGFGQQAVDVFKLMLQEGMKPTDVTFVAVLSACSHANLLDDGFRFYNSMSCNFGITPKMQHYACMVDLLGRTGNLLEAEDFLKNMPVKPDDVVWMSLLAACRMHGNVHLGRLAFESIVKLNPSSEAAYIQMSNIYAEANRWEDVAEVRKKMMEAGVKKTAGCTWMESRS</sequence>
<gene>
    <name evidence="1" type="ORF">O6H91_13G076700</name>
</gene>
<name>A0ACC2BWU7_DIPCM</name>
<evidence type="ECO:0000313" key="1">
    <source>
        <dbReference type="EMBL" id="KAJ7534039.1"/>
    </source>
</evidence>
<comment type="caution">
    <text evidence="1">The sequence shown here is derived from an EMBL/GenBank/DDBJ whole genome shotgun (WGS) entry which is preliminary data.</text>
</comment>
<accession>A0ACC2BWU7</accession>
<protein>
    <submittedName>
        <fullName evidence="1">Uncharacterized protein</fullName>
    </submittedName>
</protein>
<keyword evidence="2" id="KW-1185">Reference proteome</keyword>
<reference evidence="2" key="1">
    <citation type="journal article" date="2024" name="Proc. Natl. Acad. Sci. U.S.A.">
        <title>Extraordinary preservation of gene collinearity over three hundred million years revealed in homosporous lycophytes.</title>
        <authorList>
            <person name="Li C."/>
            <person name="Wickell D."/>
            <person name="Kuo L.Y."/>
            <person name="Chen X."/>
            <person name="Nie B."/>
            <person name="Liao X."/>
            <person name="Peng D."/>
            <person name="Ji J."/>
            <person name="Jenkins J."/>
            <person name="Williams M."/>
            <person name="Shu S."/>
            <person name="Plott C."/>
            <person name="Barry K."/>
            <person name="Rajasekar S."/>
            <person name="Grimwood J."/>
            <person name="Han X."/>
            <person name="Sun S."/>
            <person name="Hou Z."/>
            <person name="He W."/>
            <person name="Dai G."/>
            <person name="Sun C."/>
            <person name="Schmutz J."/>
            <person name="Leebens-Mack J.H."/>
            <person name="Li F.W."/>
            <person name="Wang L."/>
        </authorList>
    </citation>
    <scope>NUCLEOTIDE SEQUENCE [LARGE SCALE GENOMIC DNA]</scope>
    <source>
        <strain evidence="2">cv. PW_Plant_1</strain>
    </source>
</reference>
<dbReference type="EMBL" id="CM055104">
    <property type="protein sequence ID" value="KAJ7534039.1"/>
    <property type="molecule type" value="Genomic_DNA"/>
</dbReference>
<organism evidence="1 2">
    <name type="scientific">Diphasiastrum complanatum</name>
    <name type="common">Issler's clubmoss</name>
    <name type="synonym">Lycopodium complanatum</name>
    <dbReference type="NCBI Taxonomy" id="34168"/>
    <lineage>
        <taxon>Eukaryota</taxon>
        <taxon>Viridiplantae</taxon>
        <taxon>Streptophyta</taxon>
        <taxon>Embryophyta</taxon>
        <taxon>Tracheophyta</taxon>
        <taxon>Lycopodiopsida</taxon>
        <taxon>Lycopodiales</taxon>
        <taxon>Lycopodiaceae</taxon>
        <taxon>Lycopodioideae</taxon>
        <taxon>Diphasiastrum</taxon>
    </lineage>
</organism>
<evidence type="ECO:0000313" key="2">
    <source>
        <dbReference type="Proteomes" id="UP001162992"/>
    </source>
</evidence>
<proteinExistence type="predicted"/>